<evidence type="ECO:0000256" key="5">
    <source>
        <dbReference type="ARBA" id="ARBA00022801"/>
    </source>
</evidence>
<dbReference type="GO" id="GO:0004519">
    <property type="term" value="F:endonuclease activity"/>
    <property type="evidence" value="ECO:0007669"/>
    <property type="project" value="UniProtKB-KW"/>
</dbReference>
<gene>
    <name evidence="9" type="ORF">BDEG_23351</name>
</gene>
<keyword evidence="8" id="KW-0732">Signal</keyword>
<evidence type="ECO:0000256" key="1">
    <source>
        <dbReference type="ARBA" id="ARBA00009547"/>
    </source>
</evidence>
<keyword evidence="3" id="KW-0479">Metal-binding</keyword>
<keyword evidence="6" id="KW-1015">Disulfide bond</keyword>
<reference evidence="9 10" key="2">
    <citation type="submission" date="2016-05" db="EMBL/GenBank/DDBJ databases">
        <title>Lineage-specific infection strategies underlie the spectrum of fungal disease in amphibians.</title>
        <authorList>
            <person name="Cuomo C.A."/>
            <person name="Farrer R.A."/>
            <person name="James T."/>
            <person name="Longcore J."/>
            <person name="Birren B."/>
        </authorList>
    </citation>
    <scope>NUCLEOTIDE SEQUENCE [LARGE SCALE GENOMIC DNA]</scope>
    <source>
        <strain evidence="9 10">JEL423</strain>
    </source>
</reference>
<dbReference type="STRING" id="403673.A0A177WI84"/>
<dbReference type="GO" id="GO:0046872">
    <property type="term" value="F:metal ion binding"/>
    <property type="evidence" value="ECO:0007669"/>
    <property type="project" value="UniProtKB-KW"/>
</dbReference>
<feature type="signal peptide" evidence="8">
    <location>
        <begin position="1"/>
        <end position="19"/>
    </location>
</feature>
<dbReference type="GO" id="GO:0006308">
    <property type="term" value="P:DNA catabolic process"/>
    <property type="evidence" value="ECO:0007669"/>
    <property type="project" value="InterPro"/>
</dbReference>
<comment type="similarity">
    <text evidence="1">Belongs to the nuclease type I family.</text>
</comment>
<sequence>MHHHPILFVLGISLPYALAWSDYTHSVIGAVAQNFLDQNGVRFVQHILRGTTLYEASSWAEYLQTRGKRYNELHFYFDRSVGAIDSTYPPMNDQCRYDPERDCLNGKCLPNAIGKYTDVFQCARRQSPHQLSDALMFLVHYVGDAGHPFLSNGHDNGRKDQQVYFEGKSATFNQVWDYYMPNRRIHRDFHGNIMNYAYYLTNQIHSNSFSSHVSTWAPHRHVYERSQYGLNQNAIDWATDTAVVTCQYIWPMFEYMKNQDLGESYYYRSVNILDMQIAKGGYRLASYINRMAAMTNGGQCTDFYSGNSKSCITGIASIAVPLLLALAL</sequence>
<dbReference type="PANTHER" id="PTHR33146">
    <property type="entry name" value="ENDONUCLEASE 4"/>
    <property type="match status" value="1"/>
</dbReference>
<dbReference type="Gene3D" id="1.10.575.10">
    <property type="entry name" value="P1 Nuclease"/>
    <property type="match status" value="1"/>
</dbReference>
<keyword evidence="7" id="KW-0325">Glycoprotein</keyword>
<protein>
    <submittedName>
        <fullName evidence="9">Uncharacterized protein</fullName>
    </submittedName>
</protein>
<dbReference type="eggNOG" id="ENOG502QRXU">
    <property type="taxonomic scope" value="Eukaryota"/>
</dbReference>
<dbReference type="OrthoDB" id="441446at2759"/>
<keyword evidence="4" id="KW-0255">Endonuclease</keyword>
<evidence type="ECO:0000256" key="8">
    <source>
        <dbReference type="SAM" id="SignalP"/>
    </source>
</evidence>
<keyword evidence="5" id="KW-0378">Hydrolase</keyword>
<dbReference type="Proteomes" id="UP000077115">
    <property type="component" value="Unassembled WGS sequence"/>
</dbReference>
<evidence type="ECO:0000256" key="2">
    <source>
        <dbReference type="ARBA" id="ARBA00022722"/>
    </source>
</evidence>
<proteinExistence type="inferred from homology"/>
<dbReference type="InterPro" id="IPR008947">
    <property type="entry name" value="PLipase_C/P1_nuclease_dom_sf"/>
</dbReference>
<dbReference type="InterPro" id="IPR003154">
    <property type="entry name" value="S1/P1nuclease"/>
</dbReference>
<evidence type="ECO:0000313" key="9">
    <source>
        <dbReference type="EMBL" id="OAJ39512.1"/>
    </source>
</evidence>
<reference evidence="9 10" key="1">
    <citation type="submission" date="2006-10" db="EMBL/GenBank/DDBJ databases">
        <title>The Genome Sequence of Batrachochytrium dendrobatidis JEL423.</title>
        <authorList>
            <consortium name="The Broad Institute Genome Sequencing Platform"/>
            <person name="Birren B."/>
            <person name="Lander E."/>
            <person name="Galagan J."/>
            <person name="Cuomo C."/>
            <person name="Devon K."/>
            <person name="Jaffe D."/>
            <person name="Butler J."/>
            <person name="Alvarez P."/>
            <person name="Gnerre S."/>
            <person name="Grabherr M."/>
            <person name="Kleber M."/>
            <person name="Mauceli E."/>
            <person name="Brockman W."/>
            <person name="Young S."/>
            <person name="LaButti K."/>
            <person name="Sykes S."/>
            <person name="DeCaprio D."/>
            <person name="Crawford M."/>
            <person name="Koehrsen M."/>
            <person name="Engels R."/>
            <person name="Montgomery P."/>
            <person name="Pearson M."/>
            <person name="Howarth C."/>
            <person name="Larson L."/>
            <person name="White J."/>
            <person name="O'Leary S."/>
            <person name="Kodira C."/>
            <person name="Zeng Q."/>
            <person name="Yandava C."/>
            <person name="Alvarado L."/>
            <person name="Longcore J."/>
            <person name="James T."/>
        </authorList>
    </citation>
    <scope>NUCLEOTIDE SEQUENCE [LARGE SCALE GENOMIC DNA]</scope>
    <source>
        <strain evidence="9 10">JEL423</strain>
    </source>
</reference>
<organism evidence="9 10">
    <name type="scientific">Batrachochytrium dendrobatidis (strain JEL423)</name>
    <dbReference type="NCBI Taxonomy" id="403673"/>
    <lineage>
        <taxon>Eukaryota</taxon>
        <taxon>Fungi</taxon>
        <taxon>Fungi incertae sedis</taxon>
        <taxon>Chytridiomycota</taxon>
        <taxon>Chytridiomycota incertae sedis</taxon>
        <taxon>Chytridiomycetes</taxon>
        <taxon>Rhizophydiales</taxon>
        <taxon>Rhizophydiales incertae sedis</taxon>
        <taxon>Batrachochytrium</taxon>
    </lineage>
</organism>
<dbReference type="PANTHER" id="PTHR33146:SF26">
    <property type="entry name" value="ENDONUCLEASE 4"/>
    <property type="match status" value="1"/>
</dbReference>
<dbReference type="SUPFAM" id="SSF48537">
    <property type="entry name" value="Phospholipase C/P1 nuclease"/>
    <property type="match status" value="1"/>
</dbReference>
<dbReference type="AlphaFoldDB" id="A0A177WI84"/>
<dbReference type="EMBL" id="DS022303">
    <property type="protein sequence ID" value="OAJ39512.1"/>
    <property type="molecule type" value="Genomic_DNA"/>
</dbReference>
<dbReference type="GO" id="GO:0003676">
    <property type="term" value="F:nucleic acid binding"/>
    <property type="evidence" value="ECO:0007669"/>
    <property type="project" value="InterPro"/>
</dbReference>
<dbReference type="Pfam" id="PF02265">
    <property type="entry name" value="S1-P1_nuclease"/>
    <property type="match status" value="1"/>
</dbReference>
<evidence type="ECO:0000256" key="4">
    <source>
        <dbReference type="ARBA" id="ARBA00022759"/>
    </source>
</evidence>
<dbReference type="VEuPathDB" id="FungiDB:BDEG_23351"/>
<dbReference type="GO" id="GO:0016788">
    <property type="term" value="F:hydrolase activity, acting on ester bonds"/>
    <property type="evidence" value="ECO:0007669"/>
    <property type="project" value="InterPro"/>
</dbReference>
<evidence type="ECO:0000256" key="7">
    <source>
        <dbReference type="ARBA" id="ARBA00023180"/>
    </source>
</evidence>
<feature type="chain" id="PRO_5008077666" evidence="8">
    <location>
        <begin position="20"/>
        <end position="328"/>
    </location>
</feature>
<dbReference type="CDD" id="cd11010">
    <property type="entry name" value="S1-P1_nuclease"/>
    <property type="match status" value="1"/>
</dbReference>
<evidence type="ECO:0000256" key="3">
    <source>
        <dbReference type="ARBA" id="ARBA00022723"/>
    </source>
</evidence>
<keyword evidence="2" id="KW-0540">Nuclease</keyword>
<evidence type="ECO:0000313" key="10">
    <source>
        <dbReference type="Proteomes" id="UP000077115"/>
    </source>
</evidence>
<accession>A0A177WI84</accession>
<name>A0A177WI84_BATDL</name>
<evidence type="ECO:0000256" key="6">
    <source>
        <dbReference type="ARBA" id="ARBA00023157"/>
    </source>
</evidence>